<dbReference type="Proteomes" id="UP000299102">
    <property type="component" value="Unassembled WGS sequence"/>
</dbReference>
<dbReference type="AlphaFoldDB" id="A0A4C1SZR6"/>
<comment type="caution">
    <text evidence="1">The sequence shown here is derived from an EMBL/GenBank/DDBJ whole genome shotgun (WGS) entry which is preliminary data.</text>
</comment>
<evidence type="ECO:0000313" key="2">
    <source>
        <dbReference type="Proteomes" id="UP000299102"/>
    </source>
</evidence>
<gene>
    <name evidence="1" type="ORF">EVAR_4792_1</name>
</gene>
<evidence type="ECO:0000313" key="1">
    <source>
        <dbReference type="EMBL" id="GBP07425.1"/>
    </source>
</evidence>
<keyword evidence="2" id="KW-1185">Reference proteome</keyword>
<protein>
    <submittedName>
        <fullName evidence="1">Uncharacterized protein</fullName>
    </submittedName>
</protein>
<proteinExistence type="predicted"/>
<name>A0A4C1SZR6_EUMVA</name>
<organism evidence="1 2">
    <name type="scientific">Eumeta variegata</name>
    <name type="common">Bagworm moth</name>
    <name type="synonym">Eumeta japonica</name>
    <dbReference type="NCBI Taxonomy" id="151549"/>
    <lineage>
        <taxon>Eukaryota</taxon>
        <taxon>Metazoa</taxon>
        <taxon>Ecdysozoa</taxon>
        <taxon>Arthropoda</taxon>
        <taxon>Hexapoda</taxon>
        <taxon>Insecta</taxon>
        <taxon>Pterygota</taxon>
        <taxon>Neoptera</taxon>
        <taxon>Endopterygota</taxon>
        <taxon>Lepidoptera</taxon>
        <taxon>Glossata</taxon>
        <taxon>Ditrysia</taxon>
        <taxon>Tineoidea</taxon>
        <taxon>Psychidae</taxon>
        <taxon>Oiketicinae</taxon>
        <taxon>Eumeta</taxon>
    </lineage>
</organism>
<reference evidence="1 2" key="1">
    <citation type="journal article" date="2019" name="Commun. Biol.">
        <title>The bagworm genome reveals a unique fibroin gene that provides high tensile strength.</title>
        <authorList>
            <person name="Kono N."/>
            <person name="Nakamura H."/>
            <person name="Ohtoshi R."/>
            <person name="Tomita M."/>
            <person name="Numata K."/>
            <person name="Arakawa K."/>
        </authorList>
    </citation>
    <scope>NUCLEOTIDE SEQUENCE [LARGE SCALE GENOMIC DNA]</scope>
</reference>
<sequence length="268" mass="29936">MSHQRLGDNRCSWTLATSEDRFAHDKGLTPILSHLNAPSSPLAPAALVPVTGTGLNFIKAVTFPTAAHTVPACCYTYVGVRCADLCRRLAGRGVTALRRNALTRTEDGDVILGLLSPHCCSMEVGASPLHRVAPILSYRRWRSRVKILVHRGLNIIKMSECDVLRALYLCVAVKGRKASWNRESDYYPEKSNTFINARRRFRATDTRRGRQTARRRPDRSSNSVLNMFSNENLIVLSVFTSGAIVTKSLCGFEGMLRSTFDRSDHERE</sequence>
<accession>A0A4C1SZR6</accession>
<dbReference type="EMBL" id="BGZK01000026">
    <property type="protein sequence ID" value="GBP07425.1"/>
    <property type="molecule type" value="Genomic_DNA"/>
</dbReference>